<dbReference type="Pfam" id="PF00717">
    <property type="entry name" value="Peptidase_S24"/>
    <property type="match status" value="1"/>
</dbReference>
<dbReference type="CDD" id="cd06529">
    <property type="entry name" value="S24_LexA-like"/>
    <property type="match status" value="1"/>
</dbReference>
<dbReference type="InterPro" id="IPR039418">
    <property type="entry name" value="LexA-like"/>
</dbReference>
<evidence type="ECO:0000256" key="1">
    <source>
        <dbReference type="ARBA" id="ARBA00023015"/>
    </source>
</evidence>
<dbReference type="InterPro" id="IPR001387">
    <property type="entry name" value="Cro/C1-type_HTH"/>
</dbReference>
<dbReference type="SMART" id="SM00530">
    <property type="entry name" value="HTH_XRE"/>
    <property type="match status" value="1"/>
</dbReference>
<dbReference type="Gene3D" id="1.10.260.40">
    <property type="entry name" value="lambda repressor-like DNA-binding domains"/>
    <property type="match status" value="1"/>
</dbReference>
<protein>
    <submittedName>
        <fullName evidence="5">Helix-turn-helix domain-containing protein</fullName>
    </submittedName>
</protein>
<dbReference type="Pfam" id="PF01381">
    <property type="entry name" value="HTH_3"/>
    <property type="match status" value="1"/>
</dbReference>
<dbReference type="InterPro" id="IPR015927">
    <property type="entry name" value="Peptidase_S24_S26A/B/C"/>
</dbReference>
<dbReference type="CDD" id="cd00093">
    <property type="entry name" value="HTH_XRE"/>
    <property type="match status" value="1"/>
</dbReference>
<dbReference type="Gene3D" id="2.10.109.10">
    <property type="entry name" value="Umud Fragment, subunit A"/>
    <property type="match status" value="1"/>
</dbReference>
<dbReference type="InterPro" id="IPR036286">
    <property type="entry name" value="LexA/Signal_pep-like_sf"/>
</dbReference>
<dbReference type="Proteomes" id="UP000327478">
    <property type="component" value="Chromosome"/>
</dbReference>
<reference evidence="5 6" key="1">
    <citation type="submission" date="2019-10" db="EMBL/GenBank/DDBJ databases">
        <authorList>
            <person name="Dong K."/>
        </authorList>
    </citation>
    <scope>NUCLEOTIDE SEQUENCE [LARGE SCALE GENOMIC DNA]</scope>
    <source>
        <strain evidence="6">dk386</strain>
    </source>
</reference>
<evidence type="ECO:0000256" key="2">
    <source>
        <dbReference type="ARBA" id="ARBA00023125"/>
    </source>
</evidence>
<evidence type="ECO:0000313" key="5">
    <source>
        <dbReference type="EMBL" id="QGA11024.1"/>
    </source>
</evidence>
<dbReference type="PROSITE" id="PS50943">
    <property type="entry name" value="HTH_CROC1"/>
    <property type="match status" value="1"/>
</dbReference>
<dbReference type="InterPro" id="IPR010982">
    <property type="entry name" value="Lambda_DNA-bd_dom_sf"/>
</dbReference>
<dbReference type="SUPFAM" id="SSF51306">
    <property type="entry name" value="LexA/Signal peptidase"/>
    <property type="match status" value="1"/>
</dbReference>
<keyword evidence="3" id="KW-0804">Transcription</keyword>
<proteinExistence type="predicted"/>
<dbReference type="RefSeq" id="WP_153371418.1">
    <property type="nucleotide sequence ID" value="NZ_CP045650.1"/>
</dbReference>
<evidence type="ECO:0000313" key="6">
    <source>
        <dbReference type="Proteomes" id="UP000327478"/>
    </source>
</evidence>
<feature type="domain" description="HTH cro/C1-type" evidence="4">
    <location>
        <begin position="7"/>
        <end position="61"/>
    </location>
</feature>
<keyword evidence="6" id="KW-1185">Reference proteome</keyword>
<name>A0ABX6D079_9GAMM</name>
<organism evidence="5 6">
    <name type="scientific">Acinetobacter wanghuae</name>
    <dbReference type="NCBI Taxonomy" id="2662362"/>
    <lineage>
        <taxon>Bacteria</taxon>
        <taxon>Pseudomonadati</taxon>
        <taxon>Pseudomonadota</taxon>
        <taxon>Gammaproteobacteria</taxon>
        <taxon>Moraxellales</taxon>
        <taxon>Moraxellaceae</taxon>
        <taxon>Acinetobacter</taxon>
    </lineage>
</organism>
<dbReference type="PANTHER" id="PTHR40661">
    <property type="match status" value="1"/>
</dbReference>
<sequence>MFLHDRIQQKLDERHLKQADLARATGKSTAAVTKWMKGDTKPKAEVLKVIAEFLGTSDDWLLTGIENIPKAMGFSNVDSWSDESPLDHDEVEIKYFEGFRVACGSGSVAEVLNNEYRTVRVSKLELRQKGILQDNCVKVESSGDSMSPTIKDGDSVYIDLGRRSIKDGKIFAICHGGLFKFKRLYSLPFGGIRVVSDNKDEFPEYQLTAEDIKNQEFFVLGWAWKWETSETW</sequence>
<evidence type="ECO:0000259" key="4">
    <source>
        <dbReference type="PROSITE" id="PS50943"/>
    </source>
</evidence>
<accession>A0ABX6D079</accession>
<dbReference type="SUPFAM" id="SSF47413">
    <property type="entry name" value="lambda repressor-like DNA-binding domains"/>
    <property type="match status" value="1"/>
</dbReference>
<dbReference type="EMBL" id="CP045650">
    <property type="protein sequence ID" value="QGA11024.1"/>
    <property type="molecule type" value="Genomic_DNA"/>
</dbReference>
<keyword evidence="2" id="KW-0238">DNA-binding</keyword>
<gene>
    <name evidence="5" type="ORF">GFH30_06295</name>
</gene>
<keyword evidence="1" id="KW-0805">Transcription regulation</keyword>
<dbReference type="PANTHER" id="PTHR40661:SF2">
    <property type="entry name" value="HTH-TYPE TRANSCRIPTIONAL REGULATOR PRTR"/>
    <property type="match status" value="1"/>
</dbReference>
<evidence type="ECO:0000256" key="3">
    <source>
        <dbReference type="ARBA" id="ARBA00023163"/>
    </source>
</evidence>